<keyword evidence="7 11" id="KW-0067">ATP-binding</keyword>
<proteinExistence type="inferred from homology"/>
<dbReference type="PROSITE" id="PS01011">
    <property type="entry name" value="FOLYLPOLYGLU_SYNT_1"/>
    <property type="match status" value="1"/>
</dbReference>
<dbReference type="GO" id="GO:0004326">
    <property type="term" value="F:tetrahydrofolylpolyglutamate synthase activity"/>
    <property type="evidence" value="ECO:0007669"/>
    <property type="project" value="UniProtKB-EC"/>
</dbReference>
<dbReference type="FunFam" id="3.40.1190.10:FF:000011">
    <property type="entry name" value="Folylpolyglutamate synthase/dihydrofolate synthase"/>
    <property type="match status" value="1"/>
</dbReference>
<dbReference type="Proteomes" id="UP000774750">
    <property type="component" value="Unassembled WGS sequence"/>
</dbReference>
<dbReference type="EMBL" id="JACJKY010000035">
    <property type="protein sequence ID" value="MBM6921956.1"/>
    <property type="molecule type" value="Genomic_DNA"/>
</dbReference>
<comment type="similarity">
    <text evidence="2 11">Belongs to the folylpolyglutamate synthase family.</text>
</comment>
<evidence type="ECO:0000256" key="9">
    <source>
        <dbReference type="ARBA" id="ARBA00030592"/>
    </source>
</evidence>
<dbReference type="InterPro" id="IPR004101">
    <property type="entry name" value="Mur_ligase_C"/>
</dbReference>
<dbReference type="RefSeq" id="WP_204448345.1">
    <property type="nucleotide sequence ID" value="NZ_JACJKY010000035.1"/>
</dbReference>
<dbReference type="InterPro" id="IPR036565">
    <property type="entry name" value="Mur-like_cat_sf"/>
</dbReference>
<comment type="catalytic activity">
    <reaction evidence="10">
        <text>(6S)-5,6,7,8-tetrahydrofolyl-(gamma-L-Glu)(n) + L-glutamate + ATP = (6S)-5,6,7,8-tetrahydrofolyl-(gamma-L-Glu)(n+1) + ADP + phosphate + H(+)</text>
        <dbReference type="Rhea" id="RHEA:10580"/>
        <dbReference type="Rhea" id="RHEA-COMP:14738"/>
        <dbReference type="Rhea" id="RHEA-COMP:14740"/>
        <dbReference type="ChEBI" id="CHEBI:15378"/>
        <dbReference type="ChEBI" id="CHEBI:29985"/>
        <dbReference type="ChEBI" id="CHEBI:30616"/>
        <dbReference type="ChEBI" id="CHEBI:43474"/>
        <dbReference type="ChEBI" id="CHEBI:141005"/>
        <dbReference type="ChEBI" id="CHEBI:456216"/>
        <dbReference type="EC" id="6.3.2.17"/>
    </reaction>
</comment>
<evidence type="ECO:0000313" key="14">
    <source>
        <dbReference type="EMBL" id="MBM6921956.1"/>
    </source>
</evidence>
<evidence type="ECO:0000256" key="6">
    <source>
        <dbReference type="ARBA" id="ARBA00022741"/>
    </source>
</evidence>
<dbReference type="Gene3D" id="3.40.1190.10">
    <property type="entry name" value="Mur-like, catalytic domain"/>
    <property type="match status" value="1"/>
</dbReference>
<dbReference type="GO" id="GO:0005524">
    <property type="term" value="F:ATP binding"/>
    <property type="evidence" value="ECO:0007669"/>
    <property type="project" value="UniProtKB-KW"/>
</dbReference>
<evidence type="ECO:0000313" key="15">
    <source>
        <dbReference type="Proteomes" id="UP000774750"/>
    </source>
</evidence>
<dbReference type="InterPro" id="IPR001645">
    <property type="entry name" value="Folylpolyglutamate_synth"/>
</dbReference>
<protein>
    <recommendedName>
        <fullName evidence="3">tetrahydrofolate synthase</fullName>
        <ecNumber evidence="3">6.3.2.17</ecNumber>
    </recommendedName>
    <alternativeName>
        <fullName evidence="9">Tetrahydrofolylpolyglutamate synthase</fullName>
    </alternativeName>
</protein>
<dbReference type="Gene3D" id="3.90.190.20">
    <property type="entry name" value="Mur ligase, C-terminal domain"/>
    <property type="match status" value="1"/>
</dbReference>
<feature type="domain" description="Mur ligase central" evidence="13">
    <location>
        <begin position="47"/>
        <end position="268"/>
    </location>
</feature>
<dbReference type="NCBIfam" id="TIGR01499">
    <property type="entry name" value="folC"/>
    <property type="match status" value="1"/>
</dbReference>
<dbReference type="GO" id="GO:0046872">
    <property type="term" value="F:metal ion binding"/>
    <property type="evidence" value="ECO:0007669"/>
    <property type="project" value="UniProtKB-KW"/>
</dbReference>
<dbReference type="SUPFAM" id="SSF53244">
    <property type="entry name" value="MurD-like peptide ligases, peptide-binding domain"/>
    <property type="match status" value="1"/>
</dbReference>
<evidence type="ECO:0000256" key="1">
    <source>
        <dbReference type="ARBA" id="ARBA00001946"/>
    </source>
</evidence>
<dbReference type="InterPro" id="IPR018109">
    <property type="entry name" value="Folylpolyglutamate_synth_CS"/>
</dbReference>
<dbReference type="SUPFAM" id="SSF53623">
    <property type="entry name" value="MurD-like peptide ligases, catalytic domain"/>
    <property type="match status" value="1"/>
</dbReference>
<comment type="caution">
    <text evidence="14">The sequence shown here is derived from an EMBL/GenBank/DDBJ whole genome shotgun (WGS) entry which is preliminary data.</text>
</comment>
<dbReference type="Pfam" id="PF08245">
    <property type="entry name" value="Mur_ligase_M"/>
    <property type="match status" value="1"/>
</dbReference>
<evidence type="ECO:0000256" key="2">
    <source>
        <dbReference type="ARBA" id="ARBA00008276"/>
    </source>
</evidence>
<sequence>MEIKTVDEALSYIHTRTRFGSQKSLVRMQSLMARLGNPQDALSFVHVAGTNGKGSVSTMSAWVLQRAGYRTGLYTSPYLVRFHERFHVDGVCISDEMLVALTQQVADAAEQLTHETGLEPTEFEIVTAVGFLFFKAMACDIVVLEVGLGGRLDSTNVIKSPVCAMITPVSADHTAILGDTIAEIAAEKAGIIKPHTEVICGRQQPEALEVIRRVCEETESTLTVVPQELCTDVEVSLSGTRFRFDGHPYHLRLIGTHQAENAAMVLCLIERMRQNGFHIPQNAVEEGLSKAFIAGRFDVRGNNPIVVVDGAHNPDAAGVLARSLAMLPVSRYVAVMAVMQDKDYRTVIHTIAGVCDAVVACEVRDMPRTLSAKELAQTANDVCPRCETASDGLAALIRAREIAGKNGAVIVCGSLYLAGEIVGALESQSE</sequence>
<dbReference type="Pfam" id="PF02875">
    <property type="entry name" value="Mur_ligase_C"/>
    <property type="match status" value="1"/>
</dbReference>
<evidence type="ECO:0000256" key="11">
    <source>
        <dbReference type="PIRNR" id="PIRNR001563"/>
    </source>
</evidence>
<dbReference type="PIRSF" id="PIRSF001563">
    <property type="entry name" value="Folylpolyglu_synth"/>
    <property type="match status" value="1"/>
</dbReference>
<gene>
    <name evidence="14" type="ORF">H6A12_12485</name>
</gene>
<evidence type="ECO:0000259" key="12">
    <source>
        <dbReference type="Pfam" id="PF02875"/>
    </source>
</evidence>
<accession>A0A939BFL3</accession>
<dbReference type="PANTHER" id="PTHR11136">
    <property type="entry name" value="FOLYLPOLYGLUTAMATE SYNTHASE-RELATED"/>
    <property type="match status" value="1"/>
</dbReference>
<keyword evidence="8" id="KW-0460">Magnesium</keyword>
<evidence type="ECO:0000256" key="5">
    <source>
        <dbReference type="ARBA" id="ARBA00022723"/>
    </source>
</evidence>
<keyword evidence="5" id="KW-0479">Metal-binding</keyword>
<keyword evidence="15" id="KW-1185">Reference proteome</keyword>
<dbReference type="AlphaFoldDB" id="A0A939BFL3"/>
<evidence type="ECO:0000256" key="8">
    <source>
        <dbReference type="ARBA" id="ARBA00022842"/>
    </source>
</evidence>
<name>A0A939BFL3_9FIRM</name>
<dbReference type="PROSITE" id="PS01012">
    <property type="entry name" value="FOLYLPOLYGLU_SYNT_2"/>
    <property type="match status" value="1"/>
</dbReference>
<dbReference type="GO" id="GO:0005737">
    <property type="term" value="C:cytoplasm"/>
    <property type="evidence" value="ECO:0007669"/>
    <property type="project" value="TreeGrafter"/>
</dbReference>
<dbReference type="InterPro" id="IPR013221">
    <property type="entry name" value="Mur_ligase_cen"/>
</dbReference>
<dbReference type="PANTHER" id="PTHR11136:SF0">
    <property type="entry name" value="DIHYDROFOLATE SYNTHETASE-RELATED"/>
    <property type="match status" value="1"/>
</dbReference>
<dbReference type="EC" id="6.3.2.17" evidence="3"/>
<evidence type="ECO:0000256" key="4">
    <source>
        <dbReference type="ARBA" id="ARBA00022598"/>
    </source>
</evidence>
<feature type="domain" description="Mur ligase C-terminal" evidence="12">
    <location>
        <begin position="295"/>
        <end position="414"/>
    </location>
</feature>
<keyword evidence="4 11" id="KW-0436">Ligase</keyword>
<evidence type="ECO:0000256" key="3">
    <source>
        <dbReference type="ARBA" id="ARBA00013025"/>
    </source>
</evidence>
<comment type="cofactor">
    <cofactor evidence="1">
        <name>Mg(2+)</name>
        <dbReference type="ChEBI" id="CHEBI:18420"/>
    </cofactor>
</comment>
<reference evidence="14" key="1">
    <citation type="submission" date="2020-08" db="EMBL/GenBank/DDBJ databases">
        <authorList>
            <person name="Cejkova D."/>
            <person name="Kubasova T."/>
            <person name="Jahodarova E."/>
            <person name="Rychlik I."/>
        </authorList>
    </citation>
    <scope>NUCLEOTIDE SEQUENCE</scope>
    <source>
        <strain evidence="14">An559</strain>
    </source>
</reference>
<organism evidence="14 15">
    <name type="scientific">Merdimmobilis hominis</name>
    <dbReference type="NCBI Taxonomy" id="2897707"/>
    <lineage>
        <taxon>Bacteria</taxon>
        <taxon>Bacillati</taxon>
        <taxon>Bacillota</taxon>
        <taxon>Clostridia</taxon>
        <taxon>Eubacteriales</taxon>
        <taxon>Oscillospiraceae</taxon>
        <taxon>Merdimmobilis</taxon>
    </lineage>
</organism>
<dbReference type="InterPro" id="IPR036615">
    <property type="entry name" value="Mur_ligase_C_dom_sf"/>
</dbReference>
<evidence type="ECO:0000259" key="13">
    <source>
        <dbReference type="Pfam" id="PF08245"/>
    </source>
</evidence>
<dbReference type="GO" id="GO:0008841">
    <property type="term" value="F:dihydrofolate synthase activity"/>
    <property type="evidence" value="ECO:0007669"/>
    <property type="project" value="TreeGrafter"/>
</dbReference>
<reference evidence="14" key="2">
    <citation type="journal article" date="2021" name="Sci. Rep.">
        <title>The distribution of antibiotic resistance genes in chicken gut microbiota commensals.</title>
        <authorList>
            <person name="Juricova H."/>
            <person name="Matiasovicova J."/>
            <person name="Kubasova T."/>
            <person name="Cejkova D."/>
            <person name="Rychlik I."/>
        </authorList>
    </citation>
    <scope>NUCLEOTIDE SEQUENCE</scope>
    <source>
        <strain evidence="14">An559</strain>
    </source>
</reference>
<keyword evidence="6 11" id="KW-0547">Nucleotide-binding</keyword>
<evidence type="ECO:0000256" key="7">
    <source>
        <dbReference type="ARBA" id="ARBA00022840"/>
    </source>
</evidence>
<evidence type="ECO:0000256" key="10">
    <source>
        <dbReference type="ARBA" id="ARBA00047493"/>
    </source>
</evidence>